<proteinExistence type="predicted"/>
<accession>A0ABP7MXP5</accession>
<keyword evidence="2" id="KW-0472">Membrane</keyword>
<comment type="caution">
    <text evidence="5">The sequence shown here is derived from an EMBL/GenBank/DDBJ whole genome shotgun (WGS) entry which is preliminary data.</text>
</comment>
<evidence type="ECO:0000313" key="6">
    <source>
        <dbReference type="Proteomes" id="UP001501591"/>
    </source>
</evidence>
<evidence type="ECO:0000256" key="2">
    <source>
        <dbReference type="SAM" id="Phobius"/>
    </source>
</evidence>
<dbReference type="RefSeq" id="WP_344818283.1">
    <property type="nucleotide sequence ID" value="NZ_BAABCP010000001.1"/>
</dbReference>
<feature type="compositionally biased region" description="Low complexity" evidence="1">
    <location>
        <begin position="577"/>
        <end position="588"/>
    </location>
</feature>
<protein>
    <recommendedName>
        <fullName evidence="7">DUF2207 domain-containing protein</fullName>
    </recommendedName>
</protein>
<feature type="transmembrane region" description="Helical" evidence="2">
    <location>
        <begin position="418"/>
        <end position="439"/>
    </location>
</feature>
<feature type="domain" description="DUF2207" evidence="3">
    <location>
        <begin position="55"/>
        <end position="244"/>
    </location>
</feature>
<name>A0ABP7MXP5_9MICO</name>
<evidence type="ECO:0008006" key="7">
    <source>
        <dbReference type="Google" id="ProtNLM"/>
    </source>
</evidence>
<reference evidence="6" key="1">
    <citation type="journal article" date="2019" name="Int. J. Syst. Evol. Microbiol.">
        <title>The Global Catalogue of Microorganisms (GCM) 10K type strain sequencing project: providing services to taxonomists for standard genome sequencing and annotation.</title>
        <authorList>
            <consortium name="The Broad Institute Genomics Platform"/>
            <consortium name="The Broad Institute Genome Sequencing Center for Infectious Disease"/>
            <person name="Wu L."/>
            <person name="Ma J."/>
        </authorList>
    </citation>
    <scope>NUCLEOTIDE SEQUENCE [LARGE SCALE GENOMIC DNA]</scope>
    <source>
        <strain evidence="6">JCM 17024</strain>
    </source>
</reference>
<feature type="transmembrane region" description="Helical" evidence="2">
    <location>
        <begin position="263"/>
        <end position="283"/>
    </location>
</feature>
<sequence>MSSLAAARRRHPGSAPARGRVLAILAVVLGALIAVLAPAAASADVDDFDYSSWESRYDVSLDAEGRAVAHVTETVVAEFPEFDQNKGIIRGYPQRFEGAGLDIRILSVTDGAGHDVPFETDTEDGMLLVLTGDDDYVHGPTTYVIESTMRDVMIHGTQTGNDEFYWNLLPLNSTQDIGRFRATIAFSPPLAAALTGDAACYRGLAGMSYPCSLTGPSPSADGATFTVESGERAAGDGVTVAIGFTAGTVTQPAARLPDPVADFGPALVGLGAIITAGGAWFSLAAMKRRRRAATGIIIAQYDVPADLPPLAAAPLIPGAPNPIPAQMVHLAVQGVLRLEEEPGAKRRPSLRLLDRDLPSDPLDRAMVAALFPGERTERRIPKSSTKFAQRMEKLVAKGRAAAMRNGWLTKERSTAAMAFGWVSITLLAATAAFLAWSAVKDRELLGLSIVALIAAGIVVAISSIVVFSRHTVLTREGALRGEHLRGVKEFIRVAEADRLRMLQSYQGAERRPDGTIDVVHLYEKLLPYAMLLGEEKSWSKVLETGYSASDSSPTWMDTAVGTSISARLSHYSSAMSSAATYTPPSSSGGSTGGGFSGGGGGGGFSGGR</sequence>
<evidence type="ECO:0000259" key="4">
    <source>
        <dbReference type="Pfam" id="PF20990"/>
    </source>
</evidence>
<feature type="transmembrane region" description="Helical" evidence="2">
    <location>
        <begin position="445"/>
        <end position="467"/>
    </location>
</feature>
<evidence type="ECO:0000259" key="3">
    <source>
        <dbReference type="Pfam" id="PF09972"/>
    </source>
</evidence>
<dbReference type="Pfam" id="PF09972">
    <property type="entry name" value="DUF2207"/>
    <property type="match status" value="1"/>
</dbReference>
<feature type="compositionally biased region" description="Gly residues" evidence="1">
    <location>
        <begin position="589"/>
        <end position="608"/>
    </location>
</feature>
<organism evidence="5 6">
    <name type="scientific">Microbacterium soli</name>
    <dbReference type="NCBI Taxonomy" id="446075"/>
    <lineage>
        <taxon>Bacteria</taxon>
        <taxon>Bacillati</taxon>
        <taxon>Actinomycetota</taxon>
        <taxon>Actinomycetes</taxon>
        <taxon>Micrococcales</taxon>
        <taxon>Microbacteriaceae</taxon>
        <taxon>Microbacterium</taxon>
    </lineage>
</organism>
<dbReference type="Proteomes" id="UP001501591">
    <property type="component" value="Unassembled WGS sequence"/>
</dbReference>
<feature type="domain" description="Predicted membrane protein YciQ-like C-terminal" evidence="4">
    <location>
        <begin position="300"/>
        <end position="542"/>
    </location>
</feature>
<feature type="region of interest" description="Disordered" evidence="1">
    <location>
        <begin position="577"/>
        <end position="608"/>
    </location>
</feature>
<dbReference type="InterPro" id="IPR018702">
    <property type="entry name" value="DUF2207"/>
</dbReference>
<evidence type="ECO:0000256" key="1">
    <source>
        <dbReference type="SAM" id="MobiDB-lite"/>
    </source>
</evidence>
<dbReference type="Pfam" id="PF20990">
    <property type="entry name" value="DUF2207_C"/>
    <property type="match status" value="1"/>
</dbReference>
<keyword evidence="2" id="KW-1133">Transmembrane helix</keyword>
<dbReference type="InterPro" id="IPR048389">
    <property type="entry name" value="YciQ-like_C"/>
</dbReference>
<keyword evidence="2" id="KW-0812">Transmembrane</keyword>
<keyword evidence="6" id="KW-1185">Reference proteome</keyword>
<evidence type="ECO:0000313" key="5">
    <source>
        <dbReference type="EMBL" id="GAA3932394.1"/>
    </source>
</evidence>
<gene>
    <name evidence="5" type="ORF">GCM10022383_08660</name>
</gene>
<dbReference type="EMBL" id="BAABCP010000001">
    <property type="protein sequence ID" value="GAA3932394.1"/>
    <property type="molecule type" value="Genomic_DNA"/>
</dbReference>